<organism evidence="1 2">
    <name type="scientific">Musa acuminata subsp. malaccensis</name>
    <name type="common">Wild banana</name>
    <name type="synonym">Musa malaccensis</name>
    <dbReference type="NCBI Taxonomy" id="214687"/>
    <lineage>
        <taxon>Eukaryota</taxon>
        <taxon>Viridiplantae</taxon>
        <taxon>Streptophyta</taxon>
        <taxon>Embryophyta</taxon>
        <taxon>Tracheophyta</taxon>
        <taxon>Spermatophyta</taxon>
        <taxon>Magnoliopsida</taxon>
        <taxon>Liliopsida</taxon>
        <taxon>Zingiberales</taxon>
        <taxon>Musaceae</taxon>
        <taxon>Musa</taxon>
    </lineage>
</organism>
<dbReference type="EnsemblPlants" id="Ma08_t25340.1">
    <property type="protein sequence ID" value="Ma08_p25340.1"/>
    <property type="gene ID" value="Ma08_g25340"/>
</dbReference>
<evidence type="ECO:0000313" key="1">
    <source>
        <dbReference type="EnsemblPlants" id="Ma08_p25340.1"/>
    </source>
</evidence>
<dbReference type="Gramene" id="Ma08_t25340.1">
    <property type="protein sequence ID" value="Ma08_p25340.1"/>
    <property type="gene ID" value="Ma08_g25340"/>
</dbReference>
<protein>
    <submittedName>
        <fullName evidence="1">Uncharacterized protein</fullName>
    </submittedName>
</protein>
<dbReference type="AlphaFoldDB" id="A0A804KAL1"/>
<evidence type="ECO:0000313" key="2">
    <source>
        <dbReference type="Proteomes" id="UP000012960"/>
    </source>
</evidence>
<sequence>MSERDSFYLGSIGLLGEYCPTSRKKYICSLERASCLHLEPFRETTLIGSCSWEQLFFIVTDYWGIEQKRFLVPASIV</sequence>
<reference evidence="1" key="1">
    <citation type="submission" date="2021-05" db="UniProtKB">
        <authorList>
            <consortium name="EnsemblPlants"/>
        </authorList>
    </citation>
    <scope>IDENTIFICATION</scope>
    <source>
        <strain evidence="1">subsp. malaccensis</strain>
    </source>
</reference>
<dbReference type="Proteomes" id="UP000012960">
    <property type="component" value="Unplaced"/>
</dbReference>
<proteinExistence type="predicted"/>
<accession>A0A804KAL1</accession>
<name>A0A804KAL1_MUSAM</name>
<keyword evidence="2" id="KW-1185">Reference proteome</keyword>
<dbReference type="InParanoid" id="A0A804KAL1"/>